<proteinExistence type="inferred from homology"/>
<protein>
    <submittedName>
        <fullName evidence="2">Uncharacterized protein</fullName>
    </submittedName>
</protein>
<evidence type="ECO:0000256" key="1">
    <source>
        <dbReference type="ARBA" id="ARBA00024339"/>
    </source>
</evidence>
<evidence type="ECO:0000313" key="2">
    <source>
        <dbReference type="EMBL" id="GJJ07403.1"/>
    </source>
</evidence>
<evidence type="ECO:0000313" key="3">
    <source>
        <dbReference type="Proteomes" id="UP001050691"/>
    </source>
</evidence>
<dbReference type="GO" id="GO:0043001">
    <property type="term" value="P:Golgi to plasma membrane protein transport"/>
    <property type="evidence" value="ECO:0007669"/>
    <property type="project" value="TreeGrafter"/>
</dbReference>
<gene>
    <name evidence="2" type="ORF">Clacol_001605</name>
</gene>
<dbReference type="PANTHER" id="PTHR13465">
    <property type="entry name" value="UPF0183 PROTEIN"/>
    <property type="match status" value="1"/>
</dbReference>
<reference evidence="2" key="1">
    <citation type="submission" date="2021-10" db="EMBL/GenBank/DDBJ databases">
        <title>De novo Genome Assembly of Clathrus columnatus (Basidiomycota, Fungi) Using Illumina and Nanopore Sequence Data.</title>
        <authorList>
            <person name="Ogiso-Tanaka E."/>
            <person name="Itagaki H."/>
            <person name="Hosoya T."/>
            <person name="Hosaka K."/>
        </authorList>
    </citation>
    <scope>NUCLEOTIDE SEQUENCE</scope>
    <source>
        <strain evidence="2">MO-923</strain>
    </source>
</reference>
<dbReference type="PANTHER" id="PTHR13465:SF2">
    <property type="entry name" value="PHAGOSOME ASSEMBLY FACTOR 1"/>
    <property type="match status" value="1"/>
</dbReference>
<accession>A0AAV5A2F9</accession>
<comment type="caution">
    <text evidence="2">The sequence shown here is derived from an EMBL/GenBank/DDBJ whole genome shotgun (WGS) entry which is preliminary data.</text>
</comment>
<dbReference type="AlphaFoldDB" id="A0AAV5A2F9"/>
<dbReference type="Pfam" id="PF03676">
    <property type="entry name" value="PHAF1"/>
    <property type="match status" value="1"/>
</dbReference>
<dbReference type="InterPro" id="IPR039156">
    <property type="entry name" value="PHAF1/BROMI"/>
</dbReference>
<name>A0AAV5A2F9_9AGAM</name>
<dbReference type="EMBL" id="BPWL01000002">
    <property type="protein sequence ID" value="GJJ07403.1"/>
    <property type="molecule type" value="Genomic_DNA"/>
</dbReference>
<dbReference type="GO" id="GO:0005802">
    <property type="term" value="C:trans-Golgi network"/>
    <property type="evidence" value="ECO:0007669"/>
    <property type="project" value="TreeGrafter"/>
</dbReference>
<organism evidence="2 3">
    <name type="scientific">Clathrus columnatus</name>
    <dbReference type="NCBI Taxonomy" id="1419009"/>
    <lineage>
        <taxon>Eukaryota</taxon>
        <taxon>Fungi</taxon>
        <taxon>Dikarya</taxon>
        <taxon>Basidiomycota</taxon>
        <taxon>Agaricomycotina</taxon>
        <taxon>Agaricomycetes</taxon>
        <taxon>Phallomycetidae</taxon>
        <taxon>Phallales</taxon>
        <taxon>Clathraceae</taxon>
        <taxon>Clathrus</taxon>
    </lineage>
</organism>
<keyword evidence="3" id="KW-1185">Reference proteome</keyword>
<sequence>MPSSPNAGSDSLLSIEYEVFPGQSLGPFFLGISLWKVLEYLRENKVSYPHVKVTYDIDNPTVSPVVIRVLPCLDLLFSGYHQRLRSISLRQIRSTNNIGMPALVLLYKNVVLAAPDHILDKARVINTFGPTYPGDIVRYPGVTFSCLDDGGEVEKRQRQKNTDSASLEIQKIVIQQIDELDIDENVDTVMEYPIAFGDVLRVIAEVNKGIKIFLYPSSTAPIDIQFGASAEDLECDLGSPLRKFYKEDNRLDIHVSSASKHHEEDNDFLYGAKPHIKQIEDLTNLFHSTSGKPPPFMELHQIEDERLSSSGPIDFLVNTGLIGFEGIVAEIYNDQILTLTLTSEVI</sequence>
<comment type="similarity">
    <text evidence="1">Belongs to the PHAF1 family.</text>
</comment>
<dbReference type="Proteomes" id="UP001050691">
    <property type="component" value="Unassembled WGS sequence"/>
</dbReference>
<dbReference type="InterPro" id="IPR005373">
    <property type="entry name" value="PHAF1"/>
</dbReference>